<keyword evidence="2 8" id="KW-0812">Transmembrane</keyword>
<organism evidence="10 11">
    <name type="scientific">Endobacter medicaginis</name>
    <dbReference type="NCBI Taxonomy" id="1181271"/>
    <lineage>
        <taxon>Bacteria</taxon>
        <taxon>Pseudomonadati</taxon>
        <taxon>Pseudomonadota</taxon>
        <taxon>Alphaproteobacteria</taxon>
        <taxon>Acetobacterales</taxon>
        <taxon>Acetobacteraceae</taxon>
        <taxon>Endobacter</taxon>
    </lineage>
</organism>
<dbReference type="Pfam" id="PF04116">
    <property type="entry name" value="FA_hydroxylase"/>
    <property type="match status" value="1"/>
</dbReference>
<dbReference type="InterPro" id="IPR051689">
    <property type="entry name" value="Sterol_desaturase/TMEM195"/>
</dbReference>
<dbReference type="GO" id="GO:0008610">
    <property type="term" value="P:lipid biosynthetic process"/>
    <property type="evidence" value="ECO:0007669"/>
    <property type="project" value="InterPro"/>
</dbReference>
<feature type="domain" description="Fatty acid hydroxylase" evidence="9">
    <location>
        <begin position="107"/>
        <end position="239"/>
    </location>
</feature>
<sequence length="341" mass="38160">MPDVSLAGVRHLLHWAMGDDVDWKSVLLVSVTPILLISFAIEYQIMRGRGRRVRYDWGEALLNANLGGLYQIADIGAHILFVGAASLLVYRFRLFDIPVTGWTVLPIMLGVEFCYYWFHRASHRIRWFWSAHVVHHSSTRMDLSTAMRQGVLYPVTGWWLFFLPLVWLGVPPGVVFLLYGVDLFYQFFVHTESVGRLPGWIEYVFDTPSNHRVHHGRNAGYLDRNYGGMIVIFDRWFGTYVAETVPVEYGIVPPRHLGGAVARWQAGCATRSPSTCTSSSRCGATSPGPAGGRTGSAICGGRQAGRGRSGRVVRRQACAPSRPRRGNRRSARNRGCPSPRG</sequence>
<feature type="region of interest" description="Disordered" evidence="7">
    <location>
        <begin position="273"/>
        <end position="341"/>
    </location>
</feature>
<dbReference type="PANTHER" id="PTHR21624">
    <property type="entry name" value="STEROL DESATURASE-RELATED PROTEIN"/>
    <property type="match status" value="1"/>
</dbReference>
<keyword evidence="11" id="KW-1185">Reference proteome</keyword>
<proteinExistence type="predicted"/>
<dbReference type="EMBL" id="JACHXV010000005">
    <property type="protein sequence ID" value="MBB3173824.1"/>
    <property type="molecule type" value="Genomic_DNA"/>
</dbReference>
<dbReference type="Proteomes" id="UP000557688">
    <property type="component" value="Unassembled WGS sequence"/>
</dbReference>
<evidence type="ECO:0000256" key="4">
    <source>
        <dbReference type="ARBA" id="ARBA00023002"/>
    </source>
</evidence>
<accession>A0A839UZS4</accession>
<feature type="transmembrane region" description="Helical" evidence="8">
    <location>
        <begin position="99"/>
        <end position="118"/>
    </location>
</feature>
<evidence type="ECO:0000313" key="11">
    <source>
        <dbReference type="Proteomes" id="UP000557688"/>
    </source>
</evidence>
<dbReference type="InterPro" id="IPR006694">
    <property type="entry name" value="Fatty_acid_hydroxylase"/>
</dbReference>
<keyword evidence="5" id="KW-0443">Lipid metabolism</keyword>
<protein>
    <submittedName>
        <fullName evidence="10">Sterol desaturase/sphingolipid hydroxylase (Fatty acid hydroxylase superfamily)</fullName>
    </submittedName>
</protein>
<dbReference type="GO" id="GO:0012505">
    <property type="term" value="C:endomembrane system"/>
    <property type="evidence" value="ECO:0007669"/>
    <property type="project" value="UniProtKB-SubCell"/>
</dbReference>
<evidence type="ECO:0000256" key="1">
    <source>
        <dbReference type="ARBA" id="ARBA00004127"/>
    </source>
</evidence>
<feature type="transmembrane region" description="Helical" evidence="8">
    <location>
        <begin position="25"/>
        <end position="45"/>
    </location>
</feature>
<evidence type="ECO:0000256" key="7">
    <source>
        <dbReference type="SAM" id="MobiDB-lite"/>
    </source>
</evidence>
<dbReference type="GO" id="GO:0016020">
    <property type="term" value="C:membrane"/>
    <property type="evidence" value="ECO:0007669"/>
    <property type="project" value="GOC"/>
</dbReference>
<comment type="caution">
    <text evidence="10">The sequence shown here is derived from an EMBL/GenBank/DDBJ whole genome shotgun (WGS) entry which is preliminary data.</text>
</comment>
<reference evidence="10 11" key="1">
    <citation type="submission" date="2020-08" db="EMBL/GenBank/DDBJ databases">
        <title>Genomic Encyclopedia of Type Strains, Phase III (KMG-III): the genomes of soil and plant-associated and newly described type strains.</title>
        <authorList>
            <person name="Whitman W."/>
        </authorList>
    </citation>
    <scope>NUCLEOTIDE SEQUENCE [LARGE SCALE GENOMIC DNA]</scope>
    <source>
        <strain evidence="10 11">CECT 8088</strain>
    </source>
</reference>
<feature type="transmembrane region" description="Helical" evidence="8">
    <location>
        <begin position="150"/>
        <end position="170"/>
    </location>
</feature>
<dbReference type="AlphaFoldDB" id="A0A839UZS4"/>
<evidence type="ECO:0000256" key="3">
    <source>
        <dbReference type="ARBA" id="ARBA00022989"/>
    </source>
</evidence>
<dbReference type="GO" id="GO:0005506">
    <property type="term" value="F:iron ion binding"/>
    <property type="evidence" value="ECO:0007669"/>
    <property type="project" value="InterPro"/>
</dbReference>
<evidence type="ECO:0000259" key="9">
    <source>
        <dbReference type="Pfam" id="PF04116"/>
    </source>
</evidence>
<dbReference type="PANTHER" id="PTHR21624:SF1">
    <property type="entry name" value="ALKYLGLYCEROL MONOOXYGENASE"/>
    <property type="match status" value="1"/>
</dbReference>
<evidence type="ECO:0000256" key="8">
    <source>
        <dbReference type="SAM" id="Phobius"/>
    </source>
</evidence>
<gene>
    <name evidence="10" type="ORF">FHR90_001656</name>
</gene>
<keyword evidence="4" id="KW-0560">Oxidoreductase</keyword>
<keyword evidence="3 8" id="KW-1133">Transmembrane helix</keyword>
<feature type="compositionally biased region" description="Low complexity" evidence="7">
    <location>
        <begin position="273"/>
        <end position="282"/>
    </location>
</feature>
<name>A0A839UZS4_9PROT</name>
<evidence type="ECO:0000256" key="6">
    <source>
        <dbReference type="ARBA" id="ARBA00023136"/>
    </source>
</evidence>
<evidence type="ECO:0000313" key="10">
    <source>
        <dbReference type="EMBL" id="MBB3173824.1"/>
    </source>
</evidence>
<dbReference type="RefSeq" id="WP_218061981.1">
    <property type="nucleotide sequence ID" value="NZ_JABXXQ010000079.1"/>
</dbReference>
<evidence type="ECO:0000256" key="2">
    <source>
        <dbReference type="ARBA" id="ARBA00022692"/>
    </source>
</evidence>
<dbReference type="GO" id="GO:0006643">
    <property type="term" value="P:membrane lipid metabolic process"/>
    <property type="evidence" value="ECO:0007669"/>
    <property type="project" value="TreeGrafter"/>
</dbReference>
<evidence type="ECO:0000256" key="5">
    <source>
        <dbReference type="ARBA" id="ARBA00023098"/>
    </source>
</evidence>
<keyword evidence="6 8" id="KW-0472">Membrane</keyword>
<feature type="compositionally biased region" description="Basic residues" evidence="7">
    <location>
        <begin position="322"/>
        <end position="332"/>
    </location>
</feature>
<dbReference type="GO" id="GO:0050479">
    <property type="term" value="F:glyceryl-ether monooxygenase activity"/>
    <property type="evidence" value="ECO:0007669"/>
    <property type="project" value="TreeGrafter"/>
</dbReference>
<comment type="subcellular location">
    <subcellularLocation>
        <location evidence="1">Endomembrane system</location>
        <topology evidence="1">Multi-pass membrane protein</topology>
    </subcellularLocation>
</comment>